<proteinExistence type="predicted"/>
<dbReference type="GO" id="GO:0003824">
    <property type="term" value="F:catalytic activity"/>
    <property type="evidence" value="ECO:0007669"/>
    <property type="project" value="InterPro"/>
</dbReference>
<dbReference type="SUPFAM" id="SSF53927">
    <property type="entry name" value="Cytidine deaminase-like"/>
    <property type="match status" value="1"/>
</dbReference>
<dbReference type="EMBL" id="JACHIT010000002">
    <property type="protein sequence ID" value="MBB5918534.1"/>
    <property type="molecule type" value="Genomic_DNA"/>
</dbReference>
<accession>A0A7W9PLU1</accession>
<comment type="caution">
    <text evidence="2">The sequence shown here is derived from an EMBL/GenBank/DDBJ whole genome shotgun (WGS) entry which is preliminary data.</text>
</comment>
<keyword evidence="3" id="KW-1185">Reference proteome</keyword>
<evidence type="ECO:0000256" key="1">
    <source>
        <dbReference type="SAM" id="MobiDB-lite"/>
    </source>
</evidence>
<reference evidence="2 3" key="1">
    <citation type="submission" date="2020-08" db="EMBL/GenBank/DDBJ databases">
        <title>Sequencing the genomes of 1000 actinobacteria strains.</title>
        <authorList>
            <person name="Klenk H.-P."/>
        </authorList>
    </citation>
    <scope>NUCLEOTIDE SEQUENCE [LARGE SCALE GENOMIC DNA]</scope>
    <source>
        <strain evidence="2 3">DSM 43582</strain>
    </source>
</reference>
<dbReference type="InterPro" id="IPR016193">
    <property type="entry name" value="Cytidine_deaminase-like"/>
</dbReference>
<sequence>MSDAAGLGAEDNKLVVLARGAMGRTGGGTGAAVRDTDGRTYAAGAVELKVLRLTALQAAVAAAISSGAEGFEAAVLVGGQRQDAGIGAVHEISPDARVVLADRKGEVVETLGDVAPSGDGVAAENPYGVENPIGGESNAVRPRNLPDGFDLDAESGVFE</sequence>
<feature type="region of interest" description="Disordered" evidence="1">
    <location>
        <begin position="132"/>
        <end position="159"/>
    </location>
</feature>
<organism evidence="2 3">
    <name type="scientific">Nocardia transvalensis</name>
    <dbReference type="NCBI Taxonomy" id="37333"/>
    <lineage>
        <taxon>Bacteria</taxon>
        <taxon>Bacillati</taxon>
        <taxon>Actinomycetota</taxon>
        <taxon>Actinomycetes</taxon>
        <taxon>Mycobacteriales</taxon>
        <taxon>Nocardiaceae</taxon>
        <taxon>Nocardia</taxon>
    </lineage>
</organism>
<dbReference type="Gene3D" id="3.40.140.10">
    <property type="entry name" value="Cytidine Deaminase, domain 2"/>
    <property type="match status" value="1"/>
</dbReference>
<name>A0A7W9PLU1_9NOCA</name>
<evidence type="ECO:0008006" key="4">
    <source>
        <dbReference type="Google" id="ProtNLM"/>
    </source>
</evidence>
<protein>
    <recommendedName>
        <fullName evidence="4">Cytidine deaminase</fullName>
    </recommendedName>
</protein>
<evidence type="ECO:0000313" key="3">
    <source>
        <dbReference type="Proteomes" id="UP000540412"/>
    </source>
</evidence>
<dbReference type="Proteomes" id="UP000540412">
    <property type="component" value="Unassembled WGS sequence"/>
</dbReference>
<dbReference type="AlphaFoldDB" id="A0A7W9PLU1"/>
<evidence type="ECO:0000313" key="2">
    <source>
        <dbReference type="EMBL" id="MBB5918534.1"/>
    </source>
</evidence>
<gene>
    <name evidence="2" type="ORF">BJY24_007446</name>
</gene>